<dbReference type="CDD" id="cd06547">
    <property type="entry name" value="GH85_ENGase"/>
    <property type="match status" value="1"/>
</dbReference>
<dbReference type="Gene3D" id="3.20.20.80">
    <property type="entry name" value="Glycosidases"/>
    <property type="match status" value="1"/>
</dbReference>
<dbReference type="Proteomes" id="UP000594454">
    <property type="component" value="Chromosome 5"/>
</dbReference>
<dbReference type="PANTHER" id="PTHR13246:SF1">
    <property type="entry name" value="CYTOSOLIC ENDO-BETA-N-ACETYLGLUCOSAMINIDASE"/>
    <property type="match status" value="1"/>
</dbReference>
<dbReference type="InParanoid" id="A0A7R8Z2S7"/>
<dbReference type="EMBL" id="LR899013">
    <property type="protein sequence ID" value="CAD7091187.1"/>
    <property type="molecule type" value="Genomic_DNA"/>
</dbReference>
<dbReference type="Gene3D" id="2.60.120.260">
    <property type="entry name" value="Galactose-binding domain-like"/>
    <property type="match status" value="1"/>
</dbReference>
<sequence length="591" mass="67539">MHDRMHMQCYHKLNELVTLEMASIEEVLEARAIVTNDQLLWFQVPSRDINWKDLISPVKHRGGGRNLGEHFKRMNLGKNESTSNSSVVPRVLVCHDMMGNYRGDKYYSSSKKWDDYRFYHWAGIDYFCYFSHHYISVPPAGWINAAHKHGVIVLGTFDVEGGNCHIIQDILQSQHRIDRTVDALVRLCDHFCFEGYLLNIECNLNPDLASNLHYFIENLTNRIHSTIPHGTVILYDSLTKSGSLHHQNELNFRNKPFFELCDGILINYHWFDRSLQTTAETIRQSFQGQEHKAFIGIDVFGRSQPAKFETYKLLQAIVPYGFSVGLFAAGWTFESLKANYDILQEEGDVRVNEEFLRTNDKFYSLIWPFLSTKSYTEMPFYSNFCLGSGLYQFGYGNRVGGRFFNLSKQALQPSVPLFGLCERNFEEGLNGGSSLSIKKANEIIPLFCTEFKVSKSFIFAFASKVLDETAELECVLQFFPEGYNSTTFQIVCGRRKFGGEGSQLLLPAIEREQSYKVAQYMAQSFTQIKIPFTLGNGWNVQYFIANFNKAAVVTDIGVVLRSAKETDAYLGAVHFHAADVGVDDFAMIRIS</sequence>
<dbReference type="PANTHER" id="PTHR13246">
    <property type="entry name" value="ENDO BETA N-ACETYLGLUCOSAMINIDASE"/>
    <property type="match status" value="1"/>
</dbReference>
<dbReference type="InterPro" id="IPR032979">
    <property type="entry name" value="ENGase"/>
</dbReference>
<dbReference type="InterPro" id="IPR005201">
    <property type="entry name" value="TIM_ENGase"/>
</dbReference>
<evidence type="ECO:0000313" key="2">
    <source>
        <dbReference type="EMBL" id="CAD7091187.1"/>
    </source>
</evidence>
<evidence type="ECO:0000313" key="3">
    <source>
        <dbReference type="Proteomes" id="UP000594454"/>
    </source>
</evidence>
<evidence type="ECO:0000259" key="1">
    <source>
        <dbReference type="Pfam" id="PF03644"/>
    </source>
</evidence>
<proteinExistence type="predicted"/>
<organism evidence="2 3">
    <name type="scientific">Hermetia illucens</name>
    <name type="common">Black soldier fly</name>
    <dbReference type="NCBI Taxonomy" id="343691"/>
    <lineage>
        <taxon>Eukaryota</taxon>
        <taxon>Metazoa</taxon>
        <taxon>Ecdysozoa</taxon>
        <taxon>Arthropoda</taxon>
        <taxon>Hexapoda</taxon>
        <taxon>Insecta</taxon>
        <taxon>Pterygota</taxon>
        <taxon>Neoptera</taxon>
        <taxon>Endopterygota</taxon>
        <taxon>Diptera</taxon>
        <taxon>Brachycera</taxon>
        <taxon>Stratiomyomorpha</taxon>
        <taxon>Stratiomyidae</taxon>
        <taxon>Hermetiinae</taxon>
        <taxon>Hermetia</taxon>
    </lineage>
</organism>
<feature type="domain" description="Cytosolic endo-beta-N-acetylglucosaminidase TIM barrel" evidence="1">
    <location>
        <begin position="104"/>
        <end position="389"/>
    </location>
</feature>
<dbReference type="FunCoup" id="A0A7R8Z2S7">
    <property type="interactions" value="59"/>
</dbReference>
<dbReference type="GO" id="GO:0033925">
    <property type="term" value="F:mannosyl-glycoprotein endo-beta-N-acetylglucosaminidase activity"/>
    <property type="evidence" value="ECO:0007669"/>
    <property type="project" value="UniProtKB-EC"/>
</dbReference>
<keyword evidence="3" id="KW-1185">Reference proteome</keyword>
<dbReference type="GO" id="GO:0005829">
    <property type="term" value="C:cytosol"/>
    <property type="evidence" value="ECO:0007669"/>
    <property type="project" value="UniProtKB-SubCell"/>
</dbReference>
<protein>
    <recommendedName>
        <fullName evidence="1">Cytosolic endo-beta-N-acetylglucosaminidase TIM barrel domain-containing protein</fullName>
    </recommendedName>
</protein>
<dbReference type="OrthoDB" id="284473at2759"/>
<accession>A0A7R8Z2S7</accession>
<reference evidence="2 3" key="1">
    <citation type="submission" date="2020-11" db="EMBL/GenBank/DDBJ databases">
        <authorList>
            <person name="Wallbank WR R."/>
            <person name="Pardo Diaz C."/>
            <person name="Kozak K."/>
            <person name="Martin S."/>
            <person name="Jiggins C."/>
            <person name="Moest M."/>
            <person name="Warren A I."/>
            <person name="Generalovic N T."/>
            <person name="Byers J.R.P. K."/>
            <person name="Montejo-Kovacevich G."/>
            <person name="Yen C E."/>
        </authorList>
    </citation>
    <scope>NUCLEOTIDE SEQUENCE [LARGE SCALE GENOMIC DNA]</scope>
</reference>
<name>A0A7R8Z2S7_HERIL</name>
<dbReference type="AlphaFoldDB" id="A0A7R8Z2S7"/>
<gene>
    <name evidence="2" type="ORF">HERILL_LOCUS13614</name>
</gene>
<dbReference type="Pfam" id="PF03644">
    <property type="entry name" value="Glyco_hydro_85"/>
    <property type="match status" value="1"/>
</dbReference>